<evidence type="ECO:0000256" key="1">
    <source>
        <dbReference type="SAM" id="MobiDB-lite"/>
    </source>
</evidence>
<gene>
    <name evidence="2" type="ORF">PACLA_8A061065</name>
</gene>
<dbReference type="Pfam" id="PF03564">
    <property type="entry name" value="DUF1759"/>
    <property type="match status" value="1"/>
</dbReference>
<reference evidence="2" key="1">
    <citation type="submission" date="2020-04" db="EMBL/GenBank/DDBJ databases">
        <authorList>
            <person name="Alioto T."/>
            <person name="Alioto T."/>
            <person name="Gomez Garrido J."/>
        </authorList>
    </citation>
    <scope>NUCLEOTIDE SEQUENCE</scope>
    <source>
        <strain evidence="2">A484AB</strain>
    </source>
</reference>
<dbReference type="AlphaFoldDB" id="A0A6S7IMQ7"/>
<evidence type="ECO:0000313" key="3">
    <source>
        <dbReference type="Proteomes" id="UP001152795"/>
    </source>
</evidence>
<protein>
    <submittedName>
        <fullName evidence="2">Uncharacterized protein</fullName>
    </submittedName>
</protein>
<dbReference type="Proteomes" id="UP001152795">
    <property type="component" value="Unassembled WGS sequence"/>
</dbReference>
<dbReference type="InterPro" id="IPR005312">
    <property type="entry name" value="DUF1759"/>
</dbReference>
<dbReference type="PANTHER" id="PTHR47331">
    <property type="entry name" value="PHD-TYPE DOMAIN-CONTAINING PROTEIN"/>
    <property type="match status" value="1"/>
</dbReference>
<evidence type="ECO:0000313" key="2">
    <source>
        <dbReference type="EMBL" id="CAB4007121.1"/>
    </source>
</evidence>
<proteinExistence type="predicted"/>
<feature type="compositionally biased region" description="Polar residues" evidence="1">
    <location>
        <begin position="57"/>
        <end position="75"/>
    </location>
</feature>
<comment type="caution">
    <text evidence="2">The sequence shown here is derived from an EMBL/GenBank/DDBJ whole genome shotgun (WGS) entry which is preliminary data.</text>
</comment>
<feature type="region of interest" description="Disordered" evidence="1">
    <location>
        <begin position="47"/>
        <end position="133"/>
    </location>
</feature>
<keyword evidence="3" id="KW-1185">Reference proteome</keyword>
<dbReference type="OrthoDB" id="10058314at2759"/>
<sequence length="421" mass="47522">MADLKRQEDELKHFRIANELAATDADIEAVAKVESNYSIALNLKNISKLPDDDNSGERQTLATGINSKDQVTPGNDLNPLSPPIPTTHPSFILPTPPLAVSQGEMSKESLPVSTITRDTSPHVSAGYNANANGDSLTRLADPLAQRQDYDSLPRPQPDVFSGDILQYPIWIKAFETLIERKTNQPSERLYYLGKYTSGEAKEAVSGLLPLDTETAYAKAKKILVNRFGNSFLASNVYQKKLENWPKIALNDGPGLRRYSDFLQHCCTAMDKINCLNVLDDPEENRKMLSKLPNYLVNRWGRIVDDRIGEDVNERSDDEDEVGMPQKTEGRNYPSFKEFSRFLKKEAWIACNPVISQCFLKGESKKKEVKESNHKQSRYRNVGVNSFVSQTEDFSPTLEESLMKPRNDVKKLICIFCKEMHK</sequence>
<feature type="compositionally biased region" description="Polar residues" evidence="1">
    <location>
        <begin position="111"/>
        <end position="133"/>
    </location>
</feature>
<organism evidence="2 3">
    <name type="scientific">Paramuricea clavata</name>
    <name type="common">Red gorgonian</name>
    <name type="synonym">Violescent sea-whip</name>
    <dbReference type="NCBI Taxonomy" id="317549"/>
    <lineage>
        <taxon>Eukaryota</taxon>
        <taxon>Metazoa</taxon>
        <taxon>Cnidaria</taxon>
        <taxon>Anthozoa</taxon>
        <taxon>Octocorallia</taxon>
        <taxon>Malacalcyonacea</taxon>
        <taxon>Plexauridae</taxon>
        <taxon>Paramuricea</taxon>
    </lineage>
</organism>
<dbReference type="EMBL" id="CACRXK020005705">
    <property type="protein sequence ID" value="CAB4007121.1"/>
    <property type="molecule type" value="Genomic_DNA"/>
</dbReference>
<name>A0A6S7IMQ7_PARCT</name>
<accession>A0A6S7IMQ7</accession>
<dbReference type="PANTHER" id="PTHR47331:SF5">
    <property type="entry name" value="RIBONUCLEASE H"/>
    <property type="match status" value="1"/>
</dbReference>